<reference evidence="1 2" key="1">
    <citation type="submission" date="2022-05" db="EMBL/GenBank/DDBJ databases">
        <title>Seasonal and diel survey of microbial diversity of the Tyrrhenian coast.</title>
        <authorList>
            <person name="Gattoni G."/>
            <person name="Corral P."/>
        </authorList>
    </citation>
    <scope>NUCLEOTIDE SEQUENCE [LARGE SCALE GENOMIC DNA]</scope>
    <source>
        <strain evidence="1 2">V10</strain>
    </source>
</reference>
<gene>
    <name evidence="1" type="ORF">M3N55_10475</name>
</gene>
<proteinExistence type="predicted"/>
<keyword evidence="2" id="KW-1185">Reference proteome</keyword>
<name>A0ABT0M2T3_9RHOB</name>
<dbReference type="EMBL" id="JALZWP010000009">
    <property type="protein sequence ID" value="MCL1629157.1"/>
    <property type="molecule type" value="Genomic_DNA"/>
</dbReference>
<evidence type="ECO:0008006" key="3">
    <source>
        <dbReference type="Google" id="ProtNLM"/>
    </source>
</evidence>
<organism evidence="1 2">
    <name type="scientific">Roseinatronobacter domitianus</name>
    <dbReference type="NCBI Taxonomy" id="2940293"/>
    <lineage>
        <taxon>Bacteria</taxon>
        <taxon>Pseudomonadati</taxon>
        <taxon>Pseudomonadota</taxon>
        <taxon>Alphaproteobacteria</taxon>
        <taxon>Rhodobacterales</taxon>
        <taxon>Paracoccaceae</taxon>
        <taxon>Roseinatronobacter</taxon>
    </lineage>
</organism>
<accession>A0ABT0M2T3</accession>
<evidence type="ECO:0000313" key="1">
    <source>
        <dbReference type="EMBL" id="MCL1629157.1"/>
    </source>
</evidence>
<dbReference type="Proteomes" id="UP001202550">
    <property type="component" value="Unassembled WGS sequence"/>
</dbReference>
<comment type="caution">
    <text evidence="1">The sequence shown here is derived from an EMBL/GenBank/DDBJ whole genome shotgun (WGS) entry which is preliminary data.</text>
</comment>
<dbReference type="RefSeq" id="WP_249058604.1">
    <property type="nucleotide sequence ID" value="NZ_JALZWP010000009.1"/>
</dbReference>
<evidence type="ECO:0000313" key="2">
    <source>
        <dbReference type="Proteomes" id="UP001202550"/>
    </source>
</evidence>
<sequence>MPRTKMCVNPELQQTYFRFNIYQPQTCTGEAEKVANIRREIGALKEEQQAFLRQNTKLGRLNKGLLVAQLIKETSYSFLDLAAAFAGDVLDKLDPTGVSGKNVEIVATAGMSSIDMTESLTNLAYGQGSWGNVIETSTRSTINIGAALADGPTQQAYAYLGTQGMNTYDLGRGSLGGQPDQTRQALENMGFDNATYVLGTVSDSLSGNAKTGVSGLNNALKTVKASRRYGQALETALEEYRVSQEDSNRSREVISESIAHSIAKLEAALQEAQNAYLRCMQPDGPIS</sequence>
<protein>
    <recommendedName>
        <fullName evidence="3">Flagellin</fullName>
    </recommendedName>
</protein>